<dbReference type="EMBL" id="QGNW01002242">
    <property type="protein sequence ID" value="RVW22238.1"/>
    <property type="molecule type" value="Genomic_DNA"/>
</dbReference>
<dbReference type="Pfam" id="PF14244">
    <property type="entry name" value="Retrotran_gag_3"/>
    <property type="match status" value="1"/>
</dbReference>
<organism evidence="3 4">
    <name type="scientific">Vitis vinifera</name>
    <name type="common">Grape</name>
    <dbReference type="NCBI Taxonomy" id="29760"/>
    <lineage>
        <taxon>Eukaryota</taxon>
        <taxon>Viridiplantae</taxon>
        <taxon>Streptophyta</taxon>
        <taxon>Embryophyta</taxon>
        <taxon>Tracheophyta</taxon>
        <taxon>Spermatophyta</taxon>
        <taxon>Magnoliopsida</taxon>
        <taxon>eudicotyledons</taxon>
        <taxon>Gunneridae</taxon>
        <taxon>Pentapetalae</taxon>
        <taxon>rosids</taxon>
        <taxon>Vitales</taxon>
        <taxon>Vitaceae</taxon>
        <taxon>Viteae</taxon>
        <taxon>Vitis</taxon>
    </lineage>
</organism>
<dbReference type="PANTHER" id="PTHR37610:SF40">
    <property type="entry name" value="OS01G0909600 PROTEIN"/>
    <property type="match status" value="1"/>
</dbReference>
<dbReference type="PANTHER" id="PTHR37610">
    <property type="entry name" value="CCHC-TYPE DOMAIN-CONTAINING PROTEIN"/>
    <property type="match status" value="1"/>
</dbReference>
<feature type="compositionally biased region" description="Polar residues" evidence="1">
    <location>
        <begin position="1"/>
        <end position="14"/>
    </location>
</feature>
<dbReference type="InterPro" id="IPR029472">
    <property type="entry name" value="Copia-like_N"/>
</dbReference>
<accession>A0A438CG95</accession>
<proteinExistence type="predicted"/>
<dbReference type="AlphaFoldDB" id="A0A438CG95"/>
<feature type="region of interest" description="Disordered" evidence="1">
    <location>
        <begin position="1"/>
        <end position="25"/>
    </location>
</feature>
<evidence type="ECO:0000259" key="2">
    <source>
        <dbReference type="Pfam" id="PF14244"/>
    </source>
</evidence>
<evidence type="ECO:0000256" key="1">
    <source>
        <dbReference type="SAM" id="MobiDB-lite"/>
    </source>
</evidence>
<protein>
    <recommendedName>
        <fullName evidence="2">Retrotransposon Copia-like N-terminal domain-containing protein</fullName>
    </recommendedName>
</protein>
<reference evidence="3 4" key="1">
    <citation type="journal article" date="2018" name="PLoS Genet.">
        <title>Population sequencing reveals clonal diversity and ancestral inbreeding in the grapevine cultivar Chardonnay.</title>
        <authorList>
            <person name="Roach M.J."/>
            <person name="Johnson D.L."/>
            <person name="Bohlmann J."/>
            <person name="van Vuuren H.J."/>
            <person name="Jones S.J."/>
            <person name="Pretorius I.S."/>
            <person name="Schmidt S.A."/>
            <person name="Borneman A.R."/>
        </authorList>
    </citation>
    <scope>NUCLEOTIDE SEQUENCE [LARGE SCALE GENOMIC DNA]</scope>
    <source>
        <strain evidence="4">cv. Chardonnay</strain>
        <tissue evidence="3">Leaf</tissue>
    </source>
</reference>
<name>A0A438CG95_VITVI</name>
<comment type="caution">
    <text evidence="3">The sequence shown here is derived from an EMBL/GenBank/DDBJ whole genome shotgun (WGS) entry which is preliminary data.</text>
</comment>
<gene>
    <name evidence="3" type="ORF">CK203_099395</name>
</gene>
<evidence type="ECO:0000313" key="4">
    <source>
        <dbReference type="Proteomes" id="UP000288805"/>
    </source>
</evidence>
<dbReference type="Proteomes" id="UP000288805">
    <property type="component" value="Unassembled WGS sequence"/>
</dbReference>
<evidence type="ECO:0000313" key="3">
    <source>
        <dbReference type="EMBL" id="RVW22238.1"/>
    </source>
</evidence>
<sequence length="119" mass="13511">MVKTAMTSASNSDNNFKEVEGKPTSHQNFMISGHGHSSQPITSHKLNTENYLQWSQFVKLFIHGHGKIRYLTGAIPRPQGAVLIETWEVENAMTMSWLINSMEPKISKTYMFVLTAREI</sequence>
<feature type="domain" description="Retrotransposon Copia-like N-terminal" evidence="2">
    <location>
        <begin position="36"/>
        <end position="78"/>
    </location>
</feature>